<evidence type="ECO:0000256" key="4">
    <source>
        <dbReference type="ARBA" id="ARBA00022741"/>
    </source>
</evidence>
<evidence type="ECO:0000256" key="7">
    <source>
        <dbReference type="ARBA" id="ARBA00048741"/>
    </source>
</evidence>
<evidence type="ECO:0000256" key="5">
    <source>
        <dbReference type="ARBA" id="ARBA00022840"/>
    </source>
</evidence>
<dbReference type="SUPFAM" id="SSF52402">
    <property type="entry name" value="Adenine nucleotide alpha hydrolases-like"/>
    <property type="match status" value="1"/>
</dbReference>
<dbReference type="InterPro" id="IPR029055">
    <property type="entry name" value="Ntn_hydrolases_N"/>
</dbReference>
<keyword evidence="6 8" id="KW-0315">Glutamine amidotransferase</keyword>
<dbReference type="STRING" id="1167006.UWK_01801"/>
<dbReference type="EMBL" id="CP003985">
    <property type="protein sequence ID" value="AGF78359.1"/>
    <property type="molecule type" value="Genomic_DNA"/>
</dbReference>
<dbReference type="PANTHER" id="PTHR43284:SF1">
    <property type="entry name" value="ASPARAGINE SYNTHETASE"/>
    <property type="match status" value="1"/>
</dbReference>
<dbReference type="PANTHER" id="PTHR43284">
    <property type="entry name" value="ASPARAGINE SYNTHETASE (GLUTAMINE-HYDROLYZING)"/>
    <property type="match status" value="1"/>
</dbReference>
<dbReference type="InterPro" id="IPR033738">
    <property type="entry name" value="AsnB_N"/>
</dbReference>
<reference evidence="13" key="1">
    <citation type="journal article" date="2013" name="Stand. Genomic Sci.">
        <title>Complete genome sequence of Desulfocapsa sulfexigens, a marine deltaproteobacterium specialized in disproportionating inorganic sulfur compounds.</title>
        <authorList>
            <person name="Finster K.W."/>
            <person name="Kjeldsen K.U."/>
            <person name="Kube M."/>
            <person name="Reinhardt R."/>
            <person name="Mussmann M."/>
            <person name="Amann R."/>
            <person name="Schreiber L."/>
        </authorList>
    </citation>
    <scope>NUCLEOTIDE SEQUENCE [LARGE SCALE GENOMIC DNA]</scope>
    <source>
        <strain evidence="13">DSM 10523 / SB164P1</strain>
    </source>
</reference>
<dbReference type="Pfam" id="PF13537">
    <property type="entry name" value="GATase_7"/>
    <property type="match status" value="1"/>
</dbReference>
<dbReference type="RefSeq" id="WP_015404050.1">
    <property type="nucleotide sequence ID" value="NC_020304.1"/>
</dbReference>
<proteinExistence type="inferred from homology"/>
<feature type="site" description="Important for beta-aspartyl-AMP intermediate formation" evidence="10">
    <location>
        <position position="387"/>
    </location>
</feature>
<comment type="pathway">
    <text evidence="1">Amino-acid biosynthesis; L-asparagine biosynthesis; L-asparagine from L-aspartate (L-Gln route): step 1/1.</text>
</comment>
<evidence type="ECO:0000256" key="3">
    <source>
        <dbReference type="ARBA" id="ARBA00012737"/>
    </source>
</evidence>
<dbReference type="InterPro" id="IPR051786">
    <property type="entry name" value="ASN_synthetase/amidase"/>
</dbReference>
<comment type="catalytic activity">
    <reaction evidence="7">
        <text>L-aspartate + L-glutamine + ATP + H2O = L-asparagine + L-glutamate + AMP + diphosphate + H(+)</text>
        <dbReference type="Rhea" id="RHEA:12228"/>
        <dbReference type="ChEBI" id="CHEBI:15377"/>
        <dbReference type="ChEBI" id="CHEBI:15378"/>
        <dbReference type="ChEBI" id="CHEBI:29985"/>
        <dbReference type="ChEBI" id="CHEBI:29991"/>
        <dbReference type="ChEBI" id="CHEBI:30616"/>
        <dbReference type="ChEBI" id="CHEBI:33019"/>
        <dbReference type="ChEBI" id="CHEBI:58048"/>
        <dbReference type="ChEBI" id="CHEBI:58359"/>
        <dbReference type="ChEBI" id="CHEBI:456215"/>
        <dbReference type="EC" id="6.3.5.4"/>
    </reaction>
</comment>
<keyword evidence="8" id="KW-0028">Amino-acid biosynthesis</keyword>
<keyword evidence="8" id="KW-0061">Asparagine biosynthesis</keyword>
<dbReference type="CDD" id="cd00712">
    <property type="entry name" value="AsnB"/>
    <property type="match status" value="1"/>
</dbReference>
<evidence type="ECO:0000256" key="6">
    <source>
        <dbReference type="ARBA" id="ARBA00022962"/>
    </source>
</evidence>
<evidence type="ECO:0000259" key="11">
    <source>
        <dbReference type="PROSITE" id="PS51278"/>
    </source>
</evidence>
<keyword evidence="5 9" id="KW-0067">ATP-binding</keyword>
<dbReference type="eggNOG" id="COG0367">
    <property type="taxonomic scope" value="Bacteria"/>
</dbReference>
<gene>
    <name evidence="12" type="ordered locus">UWK_01801</name>
</gene>
<sequence length="648" mass="74076">MCGILGIYNLNGAPCSPAVLKRMTISQQHRGPDDSGIRMFSLTHQTSCEMSPKKTEKKKNGSFEGGLGFNRLSILDLSSDGHQPMCNHDGSIFIAFNGEIYNAFDYQKELSAAGYTFRSKTDTEVVLYLYEHIGFEAMLDRLNGMFAICIVDLNKREIFLARDHFGIKPLYWVKQGNTVLFSSEVKSFLEHPDFRAELDRSHVDEYLTFRYCADEDFLLKNVKQLQPGYFLRISSNGITKKQYWEIGTKNYDISLDETAILNKLDQLLGESVERQLISDVKLGCQLSGGIDSSLVTAYARRNFGADLETFSIVFQDNEFSEDKWISQAAAKCNVHSHRYMMGVSDIITSFDKATWHLDQPLNLPNSLGIYLLAEKSKDIVTVLLSGEGADELFGGYSRYYDVALRSRFTPLLPGLQLIPGLGGRLARKFNTSLSPEDAFILASATLSFDDLKKLRPEMDWNKTLGKRQNLLGRFDSGRIIKQCLKYDMQTYMVDLLVRQDKMTMAHSMENRVPFLDRKLVDFVYSLPVDYLVGDSLQFKNGYSKNTKKILKKLAEQTFDNNFAYRTKCGFPLPLEEFFKTQYFTDYMEQCILPGIKNRGVFQETTVRNWWTQLKMSGQKNGRKIWIAVAFEIWAQIFLDTSNNSYRGL</sequence>
<evidence type="ECO:0000313" key="12">
    <source>
        <dbReference type="EMBL" id="AGF78359.1"/>
    </source>
</evidence>
<comment type="similarity">
    <text evidence="2">Belongs to the asparagine synthetase family.</text>
</comment>
<dbReference type="NCBIfam" id="TIGR01536">
    <property type="entry name" value="asn_synth_AEB"/>
    <property type="match status" value="1"/>
</dbReference>
<dbReference type="HOGENOM" id="CLU_014658_3_0_7"/>
<dbReference type="Gene3D" id="3.60.20.10">
    <property type="entry name" value="Glutamine Phosphoribosylpyrophosphate, subunit 1, domain 1"/>
    <property type="match status" value="1"/>
</dbReference>
<dbReference type="GO" id="GO:0006529">
    <property type="term" value="P:asparagine biosynthetic process"/>
    <property type="evidence" value="ECO:0007669"/>
    <property type="project" value="UniProtKB-KW"/>
</dbReference>
<dbReference type="GO" id="GO:0004066">
    <property type="term" value="F:asparagine synthase (glutamine-hydrolyzing) activity"/>
    <property type="evidence" value="ECO:0007669"/>
    <property type="project" value="UniProtKB-EC"/>
</dbReference>
<keyword evidence="13" id="KW-1185">Reference proteome</keyword>
<dbReference type="PIRSF" id="PIRSF001589">
    <property type="entry name" value="Asn_synthetase_glu-h"/>
    <property type="match status" value="1"/>
</dbReference>
<name>M1NFB0_DESSD</name>
<dbReference type="Pfam" id="PF00733">
    <property type="entry name" value="Asn_synthase"/>
    <property type="match status" value="1"/>
</dbReference>
<evidence type="ECO:0000256" key="2">
    <source>
        <dbReference type="ARBA" id="ARBA00005752"/>
    </source>
</evidence>
<dbReference type="GO" id="GO:0005829">
    <property type="term" value="C:cytosol"/>
    <property type="evidence" value="ECO:0007669"/>
    <property type="project" value="TreeGrafter"/>
</dbReference>
<dbReference type="AlphaFoldDB" id="M1NFB0"/>
<feature type="domain" description="Glutamine amidotransferase type-2" evidence="11">
    <location>
        <begin position="2"/>
        <end position="236"/>
    </location>
</feature>
<evidence type="ECO:0000256" key="8">
    <source>
        <dbReference type="PIRSR" id="PIRSR001589-1"/>
    </source>
</evidence>
<dbReference type="PROSITE" id="PS51278">
    <property type="entry name" value="GATASE_TYPE_2"/>
    <property type="match status" value="1"/>
</dbReference>
<evidence type="ECO:0000256" key="10">
    <source>
        <dbReference type="PIRSR" id="PIRSR001589-3"/>
    </source>
</evidence>
<dbReference type="OrthoDB" id="9763290at2"/>
<feature type="binding site" evidence="9">
    <location>
        <position position="312"/>
    </location>
    <ligand>
        <name>ATP</name>
        <dbReference type="ChEBI" id="CHEBI:30616"/>
    </ligand>
</feature>
<protein>
    <recommendedName>
        <fullName evidence="3">asparagine synthase (glutamine-hydrolyzing)</fullName>
        <ecNumber evidence="3">6.3.5.4</ecNumber>
    </recommendedName>
</protein>
<feature type="active site" description="For GATase activity" evidence="8">
    <location>
        <position position="2"/>
    </location>
</feature>
<dbReference type="Proteomes" id="UP000011721">
    <property type="component" value="Chromosome"/>
</dbReference>
<keyword evidence="4 9" id="KW-0547">Nucleotide-binding</keyword>
<dbReference type="InterPro" id="IPR006426">
    <property type="entry name" value="Asn_synth_AEB"/>
</dbReference>
<dbReference type="PATRIC" id="fig|1167006.5.peg.1986"/>
<dbReference type="InterPro" id="IPR001962">
    <property type="entry name" value="Asn_synthase"/>
</dbReference>
<organism evidence="12 13">
    <name type="scientific">Desulfocapsa sulfexigens (strain DSM 10523 / SB164P1)</name>
    <dbReference type="NCBI Taxonomy" id="1167006"/>
    <lineage>
        <taxon>Bacteria</taxon>
        <taxon>Pseudomonadati</taxon>
        <taxon>Thermodesulfobacteriota</taxon>
        <taxon>Desulfobulbia</taxon>
        <taxon>Desulfobulbales</taxon>
        <taxon>Desulfocapsaceae</taxon>
        <taxon>Desulfocapsa</taxon>
    </lineage>
</organism>
<dbReference type="KEGG" id="dsf:UWK_01801"/>
<dbReference type="GO" id="GO:0005524">
    <property type="term" value="F:ATP binding"/>
    <property type="evidence" value="ECO:0007669"/>
    <property type="project" value="UniProtKB-KW"/>
</dbReference>
<feature type="binding site" evidence="9">
    <location>
        <begin position="385"/>
        <end position="386"/>
    </location>
    <ligand>
        <name>ATP</name>
        <dbReference type="ChEBI" id="CHEBI:30616"/>
    </ligand>
</feature>
<accession>M1NFB0</accession>
<evidence type="ECO:0000256" key="1">
    <source>
        <dbReference type="ARBA" id="ARBA00005187"/>
    </source>
</evidence>
<evidence type="ECO:0000313" key="13">
    <source>
        <dbReference type="Proteomes" id="UP000011721"/>
    </source>
</evidence>
<dbReference type="InterPro" id="IPR014729">
    <property type="entry name" value="Rossmann-like_a/b/a_fold"/>
</dbReference>
<dbReference type="EC" id="6.3.5.4" evidence="3"/>
<dbReference type="Gene3D" id="3.40.50.620">
    <property type="entry name" value="HUPs"/>
    <property type="match status" value="1"/>
</dbReference>
<evidence type="ECO:0000256" key="9">
    <source>
        <dbReference type="PIRSR" id="PIRSR001589-2"/>
    </source>
</evidence>
<feature type="binding site" evidence="9">
    <location>
        <position position="122"/>
    </location>
    <ligand>
        <name>L-glutamine</name>
        <dbReference type="ChEBI" id="CHEBI:58359"/>
    </ligand>
</feature>
<dbReference type="InterPro" id="IPR017932">
    <property type="entry name" value="GATase_2_dom"/>
</dbReference>
<dbReference type="SUPFAM" id="SSF56235">
    <property type="entry name" value="N-terminal nucleophile aminohydrolases (Ntn hydrolases)"/>
    <property type="match status" value="1"/>
</dbReference>
<dbReference type="CDD" id="cd01991">
    <property type="entry name" value="Asn_synthase_B_C"/>
    <property type="match status" value="1"/>
</dbReference>